<sequence length="54" mass="6063">MSKRTKTTAEAKRLLEEAAEDYRQGERWRRQCQGTADADAISTGNIHAASRVAR</sequence>
<keyword evidence="2" id="KW-1185">Reference proteome</keyword>
<protein>
    <submittedName>
        <fullName evidence="1">Uncharacterized protein</fullName>
    </submittedName>
</protein>
<organism evidence="1 2">
    <name type="scientific">Streptomyces harbinensis</name>
    <dbReference type="NCBI Taxonomy" id="1176198"/>
    <lineage>
        <taxon>Bacteria</taxon>
        <taxon>Bacillati</taxon>
        <taxon>Actinomycetota</taxon>
        <taxon>Actinomycetes</taxon>
        <taxon>Kitasatosporales</taxon>
        <taxon>Streptomycetaceae</taxon>
        <taxon>Streptomyces</taxon>
    </lineage>
</organism>
<reference evidence="2" key="1">
    <citation type="submission" date="2016-10" db="EMBL/GenBank/DDBJ databases">
        <authorList>
            <person name="Varghese N."/>
            <person name="Submissions S."/>
        </authorList>
    </citation>
    <scope>NUCLEOTIDE SEQUENCE [LARGE SCALE GENOMIC DNA]</scope>
    <source>
        <strain evidence="2">CGMCC 4.7047</strain>
    </source>
</reference>
<dbReference type="RefSeq" id="WP_175543117.1">
    <property type="nucleotide sequence ID" value="NZ_FPAB01000019.1"/>
</dbReference>
<gene>
    <name evidence="1" type="ORF">SAMN05444716_11917</name>
</gene>
<accession>A0A1I6WCC8</accession>
<name>A0A1I6WCC8_9ACTN</name>
<evidence type="ECO:0000313" key="1">
    <source>
        <dbReference type="EMBL" id="SFT23638.1"/>
    </source>
</evidence>
<dbReference type="AlphaFoldDB" id="A0A1I6WCC8"/>
<dbReference type="EMBL" id="FPAB01000019">
    <property type="protein sequence ID" value="SFT23638.1"/>
    <property type="molecule type" value="Genomic_DNA"/>
</dbReference>
<evidence type="ECO:0000313" key="2">
    <source>
        <dbReference type="Proteomes" id="UP000198873"/>
    </source>
</evidence>
<proteinExistence type="predicted"/>
<dbReference type="Proteomes" id="UP000198873">
    <property type="component" value="Unassembled WGS sequence"/>
</dbReference>